<sequence>MADIRPNEPSFHKFGSLPKELRLHIWEDAARASGLCALIVARETNITNRSFYYTDGRHFFRFRYRISPMFRVSAESRKAAEGLVAKEKRFTVTFYYAHVSTRFVVGSSDVIIVVERSGADRYVLARQSDNDCMIPKNLDIGSSSFRVTTFCPDRNDYWRLVPGLDRFIQEYAGDSWSSEKVDLYAFRLSQIEGAGPSRWYPGYLDHPSLTGMIRRSLSGGVSVDESEGIAEFRDLEEIKQPVIAVLTKRP</sequence>
<evidence type="ECO:0000313" key="3">
    <source>
        <dbReference type="Proteomes" id="UP001465668"/>
    </source>
</evidence>
<comment type="caution">
    <text evidence="2">The sequence shown here is derived from an EMBL/GenBank/DDBJ whole genome shotgun (WGS) entry which is preliminary data.</text>
</comment>
<accession>A0ABR2Y367</accession>
<gene>
    <name evidence="2" type="ORF">SCAR479_02647</name>
</gene>
<keyword evidence="3" id="KW-1185">Reference proteome</keyword>
<dbReference type="Proteomes" id="UP001465668">
    <property type="component" value="Unassembled WGS sequence"/>
</dbReference>
<feature type="domain" description="2EXR" evidence="1">
    <location>
        <begin position="11"/>
        <end position="93"/>
    </location>
</feature>
<dbReference type="Pfam" id="PF20150">
    <property type="entry name" value="2EXR"/>
    <property type="match status" value="1"/>
</dbReference>
<name>A0ABR2Y367_9PEZI</name>
<evidence type="ECO:0000313" key="2">
    <source>
        <dbReference type="EMBL" id="KAK9780532.1"/>
    </source>
</evidence>
<proteinExistence type="predicted"/>
<protein>
    <recommendedName>
        <fullName evidence="1">2EXR domain-containing protein</fullName>
    </recommendedName>
</protein>
<evidence type="ECO:0000259" key="1">
    <source>
        <dbReference type="Pfam" id="PF20150"/>
    </source>
</evidence>
<dbReference type="InterPro" id="IPR045518">
    <property type="entry name" value="2EXR"/>
</dbReference>
<reference evidence="2 3" key="1">
    <citation type="submission" date="2024-02" db="EMBL/GenBank/DDBJ databases">
        <title>First draft genome assembly of two strains of Seiridium cardinale.</title>
        <authorList>
            <person name="Emiliani G."/>
            <person name="Scali E."/>
        </authorList>
    </citation>
    <scope>NUCLEOTIDE SEQUENCE [LARGE SCALE GENOMIC DNA]</scope>
    <source>
        <strain evidence="2 3">BM-138-000479</strain>
    </source>
</reference>
<organism evidence="2 3">
    <name type="scientific">Seiridium cardinale</name>
    <dbReference type="NCBI Taxonomy" id="138064"/>
    <lineage>
        <taxon>Eukaryota</taxon>
        <taxon>Fungi</taxon>
        <taxon>Dikarya</taxon>
        <taxon>Ascomycota</taxon>
        <taxon>Pezizomycotina</taxon>
        <taxon>Sordariomycetes</taxon>
        <taxon>Xylariomycetidae</taxon>
        <taxon>Amphisphaeriales</taxon>
        <taxon>Sporocadaceae</taxon>
        <taxon>Seiridium</taxon>
    </lineage>
</organism>
<dbReference type="EMBL" id="JARVKM010000006">
    <property type="protein sequence ID" value="KAK9780532.1"/>
    <property type="molecule type" value="Genomic_DNA"/>
</dbReference>